<keyword evidence="5" id="KW-0539">Nucleus</keyword>
<evidence type="ECO:0000256" key="5">
    <source>
        <dbReference type="ARBA" id="ARBA00023242"/>
    </source>
</evidence>
<dbReference type="GO" id="GO:0016251">
    <property type="term" value="F:RNA polymerase II general transcription initiation factor activity"/>
    <property type="evidence" value="ECO:0007669"/>
    <property type="project" value="TreeGrafter"/>
</dbReference>
<dbReference type="PANTHER" id="PTHR48068">
    <property type="entry name" value="TAF9 RNA POLYMERASE II, TATA BOX-BINDING PROTEIN (TBP)-ASSOCIATED FACTOR"/>
    <property type="match status" value="1"/>
</dbReference>
<proteinExistence type="inferred from homology"/>
<keyword evidence="4" id="KW-0804">Transcription</keyword>
<evidence type="ECO:0000313" key="7">
    <source>
        <dbReference type="EMBL" id="CAG8556447.1"/>
    </source>
</evidence>
<protein>
    <submittedName>
        <fullName evidence="7">12752_t:CDS:1</fullName>
    </submittedName>
</protein>
<evidence type="ECO:0000256" key="2">
    <source>
        <dbReference type="ARBA" id="ARBA00007646"/>
    </source>
</evidence>
<reference evidence="7" key="1">
    <citation type="submission" date="2021-06" db="EMBL/GenBank/DDBJ databases">
        <authorList>
            <person name="Kallberg Y."/>
            <person name="Tangrot J."/>
            <person name="Rosling A."/>
        </authorList>
    </citation>
    <scope>NUCLEOTIDE SEQUENCE</scope>
    <source>
        <strain evidence="7">FL130A</strain>
    </source>
</reference>
<dbReference type="Pfam" id="PF02291">
    <property type="entry name" value="TFIID-31kDa"/>
    <property type="match status" value="1"/>
</dbReference>
<sequence length="250" mass="28246">MASHSSQGQSPRDAKIIALMLSSAGVDEYEPKVVQQLLEFAHTSIGYSVDVLQDALIYSEHAGRINDLDLDDVKLAIQGRVNHSFTSPPSKEFLVELAREVNKERLPNIPEKYGLRLPPEHYCMTAVNFQLIPEDQAAIERSFKQEDDDYDEDDGVRNNNNINDDGIDEDDNNEDNVILKFDLPSSSFSSFAQQSPTTLPLQNLSNNDELFSQVNEDYEMQESTTQSTVTSPATEGYKRPRNEEDDNYDF</sequence>
<feature type="compositionally biased region" description="Polar residues" evidence="6">
    <location>
        <begin position="212"/>
        <end position="233"/>
    </location>
</feature>
<evidence type="ECO:0000256" key="1">
    <source>
        <dbReference type="ARBA" id="ARBA00004123"/>
    </source>
</evidence>
<keyword evidence="3" id="KW-0805">Transcription regulation</keyword>
<name>A0A9N9B7V5_9GLOM</name>
<dbReference type="Gene3D" id="1.10.20.10">
    <property type="entry name" value="Histone, subunit A"/>
    <property type="match status" value="1"/>
</dbReference>
<dbReference type="SUPFAM" id="SSF47113">
    <property type="entry name" value="Histone-fold"/>
    <property type="match status" value="1"/>
</dbReference>
<dbReference type="AlphaFoldDB" id="A0A9N9B7V5"/>
<evidence type="ECO:0000256" key="4">
    <source>
        <dbReference type="ARBA" id="ARBA00023163"/>
    </source>
</evidence>
<evidence type="ECO:0000313" key="8">
    <source>
        <dbReference type="Proteomes" id="UP000789508"/>
    </source>
</evidence>
<evidence type="ECO:0000256" key="3">
    <source>
        <dbReference type="ARBA" id="ARBA00023015"/>
    </source>
</evidence>
<organism evidence="7 8">
    <name type="scientific">Ambispora leptoticha</name>
    <dbReference type="NCBI Taxonomy" id="144679"/>
    <lineage>
        <taxon>Eukaryota</taxon>
        <taxon>Fungi</taxon>
        <taxon>Fungi incertae sedis</taxon>
        <taxon>Mucoromycota</taxon>
        <taxon>Glomeromycotina</taxon>
        <taxon>Glomeromycetes</taxon>
        <taxon>Archaeosporales</taxon>
        <taxon>Ambisporaceae</taxon>
        <taxon>Ambispora</taxon>
    </lineage>
</organism>
<comment type="caution">
    <text evidence="7">The sequence shown here is derived from an EMBL/GenBank/DDBJ whole genome shotgun (WGS) entry which is preliminary data.</text>
</comment>
<dbReference type="Proteomes" id="UP000789508">
    <property type="component" value="Unassembled WGS sequence"/>
</dbReference>
<comment type="similarity">
    <text evidence="2">Belongs to the TAF9 family.</text>
</comment>
<dbReference type="GO" id="GO:0005669">
    <property type="term" value="C:transcription factor TFIID complex"/>
    <property type="evidence" value="ECO:0007669"/>
    <property type="project" value="TreeGrafter"/>
</dbReference>
<dbReference type="OrthoDB" id="341924at2759"/>
<feature type="region of interest" description="Disordered" evidence="6">
    <location>
        <begin position="146"/>
        <end position="173"/>
    </location>
</feature>
<dbReference type="GO" id="GO:0000124">
    <property type="term" value="C:SAGA complex"/>
    <property type="evidence" value="ECO:0007669"/>
    <property type="project" value="TreeGrafter"/>
</dbReference>
<dbReference type="InterPro" id="IPR003162">
    <property type="entry name" value="TFIID-31"/>
</dbReference>
<dbReference type="InterPro" id="IPR051431">
    <property type="entry name" value="TFIID_subunit_9"/>
</dbReference>
<dbReference type="PANTHER" id="PTHR48068:SF4">
    <property type="entry name" value="TATA-BOX BINDING PROTEIN ASSOCIATED FACTOR 9"/>
    <property type="match status" value="1"/>
</dbReference>
<comment type="subcellular location">
    <subcellularLocation>
        <location evidence="1">Nucleus</location>
    </subcellularLocation>
</comment>
<keyword evidence="8" id="KW-1185">Reference proteome</keyword>
<dbReference type="GO" id="GO:0003713">
    <property type="term" value="F:transcription coactivator activity"/>
    <property type="evidence" value="ECO:0007669"/>
    <property type="project" value="TreeGrafter"/>
</dbReference>
<dbReference type="GO" id="GO:0051123">
    <property type="term" value="P:RNA polymerase II preinitiation complex assembly"/>
    <property type="evidence" value="ECO:0007669"/>
    <property type="project" value="TreeGrafter"/>
</dbReference>
<dbReference type="GO" id="GO:0046982">
    <property type="term" value="F:protein heterodimerization activity"/>
    <property type="evidence" value="ECO:0007669"/>
    <property type="project" value="InterPro"/>
</dbReference>
<accession>A0A9N9B7V5</accession>
<gene>
    <name evidence="7" type="ORF">ALEPTO_LOCUS6133</name>
</gene>
<dbReference type="InterPro" id="IPR009072">
    <property type="entry name" value="Histone-fold"/>
</dbReference>
<feature type="region of interest" description="Disordered" evidence="6">
    <location>
        <begin position="212"/>
        <end position="250"/>
    </location>
</feature>
<dbReference type="CDD" id="cd07979">
    <property type="entry name" value="HFD_TAF9"/>
    <property type="match status" value="1"/>
</dbReference>
<evidence type="ECO:0000256" key="6">
    <source>
        <dbReference type="SAM" id="MobiDB-lite"/>
    </source>
</evidence>
<dbReference type="EMBL" id="CAJVPS010001979">
    <property type="protein sequence ID" value="CAG8556447.1"/>
    <property type="molecule type" value="Genomic_DNA"/>
</dbReference>